<dbReference type="EMBL" id="JACHWP010000008">
    <property type="protein sequence ID" value="MBB3023620.1"/>
    <property type="molecule type" value="Genomic_DNA"/>
</dbReference>
<dbReference type="Gene3D" id="1.10.1040.50">
    <property type="match status" value="1"/>
</dbReference>
<dbReference type="Gene3D" id="3.40.50.720">
    <property type="entry name" value="NAD(P)-binding Rossmann-like Domain"/>
    <property type="match status" value="1"/>
</dbReference>
<feature type="domain" description="3-hydroxyacyl-CoA dehydrogenase NAD binding" evidence="13">
    <location>
        <begin position="356"/>
        <end position="525"/>
    </location>
</feature>
<comment type="pathway">
    <text evidence="1">Lipid metabolism; fatty acid beta-oxidation.</text>
</comment>
<evidence type="ECO:0000256" key="1">
    <source>
        <dbReference type="ARBA" id="ARBA00005005"/>
    </source>
</evidence>
<keyword evidence="7" id="KW-0443">Lipid metabolism</keyword>
<evidence type="ECO:0000256" key="2">
    <source>
        <dbReference type="ARBA" id="ARBA00007005"/>
    </source>
</evidence>
<dbReference type="RefSeq" id="WP_183376964.1">
    <property type="nucleotide sequence ID" value="NZ_CBCSFZ010000075.1"/>
</dbReference>
<evidence type="ECO:0000256" key="8">
    <source>
        <dbReference type="ARBA" id="ARBA00023239"/>
    </source>
</evidence>
<evidence type="ECO:0000256" key="10">
    <source>
        <dbReference type="ARBA" id="ARBA00049556"/>
    </source>
</evidence>
<feature type="compositionally biased region" description="Low complexity" evidence="11">
    <location>
        <begin position="225"/>
        <end position="234"/>
    </location>
</feature>
<keyword evidence="3" id="KW-0276">Fatty acid metabolism</keyword>
<dbReference type="CDD" id="cd06558">
    <property type="entry name" value="crotonase-like"/>
    <property type="match status" value="1"/>
</dbReference>
<accession>A0A839QXQ6</accession>
<evidence type="ECO:0000256" key="9">
    <source>
        <dbReference type="ARBA" id="ARBA00023268"/>
    </source>
</evidence>
<feature type="region of interest" description="Disordered" evidence="11">
    <location>
        <begin position="216"/>
        <end position="266"/>
    </location>
</feature>
<dbReference type="Pfam" id="PF02737">
    <property type="entry name" value="3HCDH_N"/>
    <property type="match status" value="1"/>
</dbReference>
<feature type="domain" description="3-hydroxyacyl-CoA dehydrogenase C-terminal" evidence="12">
    <location>
        <begin position="529"/>
        <end position="611"/>
    </location>
</feature>
<comment type="similarity">
    <text evidence="2">In the central section; belongs to the 3-hydroxyacyl-CoA dehydrogenase family.</text>
</comment>
<dbReference type="GO" id="GO:0016509">
    <property type="term" value="F:long-chain (3S)-3-hydroxyacyl-CoA dehydrogenase (NAD+) activity"/>
    <property type="evidence" value="ECO:0007669"/>
    <property type="project" value="TreeGrafter"/>
</dbReference>
<dbReference type="InterPro" id="IPR001753">
    <property type="entry name" value="Enoyl-CoA_hydra/iso"/>
</dbReference>
<dbReference type="InterPro" id="IPR050136">
    <property type="entry name" value="FA_oxidation_alpha_subunit"/>
</dbReference>
<evidence type="ECO:0000313" key="15">
    <source>
        <dbReference type="Proteomes" id="UP000568050"/>
    </source>
</evidence>
<name>A0A839QXQ6_9MICO</name>
<protein>
    <submittedName>
        <fullName evidence="14">3-hydroxyacyl-CoA dehydrogenase/enoyl-CoA hydratase/carnithine racemase</fullName>
    </submittedName>
</protein>
<dbReference type="Gene3D" id="3.90.226.10">
    <property type="entry name" value="2-enoyl-CoA Hydratase, Chain A, domain 1"/>
    <property type="match status" value="1"/>
</dbReference>
<sequence>MTNYTEQVTAFDYEVRDHATLGPVGVITARAGGPKPATLGRQSVDNLVEAVAQAVAAAGNGDIRAIALTGEDRIFLAGADLAMFAAGTDPEVIRDMTRKMHGLQVLLRTVDVPVLAHINGAALGGGLETALMASIRTAGPQVKGIGLPETSLGILPGWGGTTLLPALIDPEDALTIIVDEPAKDRTMDAQTALERGVVLALVDDLDAALDYVAENPGVSGAVGPDSRSSAADSADGADRAADAGDSAAAAGAAADRAEPLPAADSDRAKALVEALKKRERLARVRDAQGAPATLRVLTLVTQLLDSTLEDALAREADAIVELAQTPAAEGALHAAELLRRGKPSRTPIEGAKDITKVGVAGAGLMASQIAAQLARGLRVPVIMRDLDDAIAAKGLANAQRILTDAGDADAAELLSATTDLEDLRGADLVLEAVPEVMGIKQSVFAELEDVLEADALLVTNTSSLSVTEMSSKLDHPERVVGLHFFNPVAKMPLVEVIHTDATDETTLATGREVVRRMRKFAVDSADAPGFIVNRLLFRMLGTVLSAIDAGASAQKVDESLDALGLPMRPLTLLDMVGLAVADHVGQVMVDKEGPERFHASRGLHAMAEAGERFTEEGHRPPAPVRAEVDEVFARANEGEPDQPRPKTGDRLLEEVEKGLADEITRMVDEGVVQRIEDIDLALILGAGFPRHRGGISTYLRQRGLL</sequence>
<evidence type="ECO:0000256" key="6">
    <source>
        <dbReference type="ARBA" id="ARBA00023027"/>
    </source>
</evidence>
<dbReference type="InterPro" id="IPR006108">
    <property type="entry name" value="3HC_DH_C"/>
</dbReference>
<dbReference type="UniPathway" id="UPA00659"/>
<keyword evidence="15" id="KW-1185">Reference proteome</keyword>
<dbReference type="PANTHER" id="PTHR43612:SF3">
    <property type="entry name" value="TRIFUNCTIONAL ENZYME SUBUNIT ALPHA, MITOCHONDRIAL"/>
    <property type="match status" value="1"/>
</dbReference>
<dbReference type="InterPro" id="IPR008927">
    <property type="entry name" value="6-PGluconate_DH-like_C_sf"/>
</dbReference>
<dbReference type="InterPro" id="IPR029045">
    <property type="entry name" value="ClpP/crotonase-like_dom_sf"/>
</dbReference>
<evidence type="ECO:0000256" key="11">
    <source>
        <dbReference type="SAM" id="MobiDB-lite"/>
    </source>
</evidence>
<keyword evidence="8" id="KW-0456">Lyase</keyword>
<dbReference type="Pfam" id="PF00378">
    <property type="entry name" value="ECH_1"/>
    <property type="match status" value="1"/>
</dbReference>
<organism evidence="14 15">
    <name type="scientific">Helcobacillus massiliensis</name>
    <dbReference type="NCBI Taxonomy" id="521392"/>
    <lineage>
        <taxon>Bacteria</taxon>
        <taxon>Bacillati</taxon>
        <taxon>Actinomycetota</taxon>
        <taxon>Actinomycetes</taxon>
        <taxon>Micrococcales</taxon>
        <taxon>Dermabacteraceae</taxon>
        <taxon>Helcobacillus</taxon>
    </lineage>
</organism>
<evidence type="ECO:0000259" key="13">
    <source>
        <dbReference type="Pfam" id="PF02737"/>
    </source>
</evidence>
<dbReference type="AlphaFoldDB" id="A0A839QXQ6"/>
<reference evidence="14 15" key="1">
    <citation type="submission" date="2020-08" db="EMBL/GenBank/DDBJ databases">
        <title>Sequencing the genomes of 1000 actinobacteria strains.</title>
        <authorList>
            <person name="Klenk H.-P."/>
        </authorList>
    </citation>
    <scope>NUCLEOTIDE SEQUENCE [LARGE SCALE GENOMIC DNA]</scope>
    <source>
        <strain evidence="14 15">DSM 23040</strain>
    </source>
</reference>
<dbReference type="PANTHER" id="PTHR43612">
    <property type="entry name" value="TRIFUNCTIONAL ENZYME SUBUNIT ALPHA"/>
    <property type="match status" value="1"/>
</dbReference>
<keyword evidence="9" id="KW-0511">Multifunctional enzyme</keyword>
<dbReference type="SUPFAM" id="SSF52096">
    <property type="entry name" value="ClpP/crotonase"/>
    <property type="match status" value="1"/>
</dbReference>
<dbReference type="SUPFAM" id="SSF51735">
    <property type="entry name" value="NAD(P)-binding Rossmann-fold domains"/>
    <property type="match status" value="1"/>
</dbReference>
<dbReference type="GO" id="GO:0070403">
    <property type="term" value="F:NAD+ binding"/>
    <property type="evidence" value="ECO:0007669"/>
    <property type="project" value="InterPro"/>
</dbReference>
<gene>
    <name evidence="14" type="ORF">FHX50_001917</name>
</gene>
<dbReference type="InterPro" id="IPR006176">
    <property type="entry name" value="3-OHacyl-CoA_DH_NAD-bd"/>
</dbReference>
<proteinExistence type="inferred from homology"/>
<evidence type="ECO:0000256" key="7">
    <source>
        <dbReference type="ARBA" id="ARBA00023098"/>
    </source>
</evidence>
<evidence type="ECO:0000256" key="5">
    <source>
        <dbReference type="ARBA" id="ARBA00023002"/>
    </source>
</evidence>
<dbReference type="Pfam" id="PF00725">
    <property type="entry name" value="3HCDH"/>
    <property type="match status" value="1"/>
</dbReference>
<dbReference type="GO" id="GO:0004300">
    <property type="term" value="F:enoyl-CoA hydratase activity"/>
    <property type="evidence" value="ECO:0007669"/>
    <property type="project" value="TreeGrafter"/>
</dbReference>
<comment type="catalytic activity">
    <reaction evidence="10">
        <text>a (3S)-3-hydroxyacyl-CoA + NAD(+) = a 3-oxoacyl-CoA + NADH + H(+)</text>
        <dbReference type="Rhea" id="RHEA:22432"/>
        <dbReference type="ChEBI" id="CHEBI:15378"/>
        <dbReference type="ChEBI" id="CHEBI:57318"/>
        <dbReference type="ChEBI" id="CHEBI:57540"/>
        <dbReference type="ChEBI" id="CHEBI:57945"/>
        <dbReference type="ChEBI" id="CHEBI:90726"/>
        <dbReference type="EC" id="1.1.1.35"/>
    </reaction>
</comment>
<dbReference type="SUPFAM" id="SSF48179">
    <property type="entry name" value="6-phosphogluconate dehydrogenase C-terminal domain-like"/>
    <property type="match status" value="2"/>
</dbReference>
<evidence type="ECO:0000256" key="3">
    <source>
        <dbReference type="ARBA" id="ARBA00022832"/>
    </source>
</evidence>
<evidence type="ECO:0000313" key="14">
    <source>
        <dbReference type="EMBL" id="MBB3023620.1"/>
    </source>
</evidence>
<evidence type="ECO:0000256" key="4">
    <source>
        <dbReference type="ARBA" id="ARBA00022963"/>
    </source>
</evidence>
<comment type="caution">
    <text evidence="14">The sequence shown here is derived from an EMBL/GenBank/DDBJ whole genome shotgun (WGS) entry which is preliminary data.</text>
</comment>
<dbReference type="Proteomes" id="UP000568050">
    <property type="component" value="Unassembled WGS sequence"/>
</dbReference>
<feature type="compositionally biased region" description="Low complexity" evidence="11">
    <location>
        <begin position="243"/>
        <end position="254"/>
    </location>
</feature>
<evidence type="ECO:0000259" key="12">
    <source>
        <dbReference type="Pfam" id="PF00725"/>
    </source>
</evidence>
<dbReference type="InterPro" id="IPR036291">
    <property type="entry name" value="NAD(P)-bd_dom_sf"/>
</dbReference>
<dbReference type="GO" id="GO:0006635">
    <property type="term" value="P:fatty acid beta-oxidation"/>
    <property type="evidence" value="ECO:0007669"/>
    <property type="project" value="UniProtKB-UniPathway"/>
</dbReference>
<keyword evidence="4" id="KW-0442">Lipid degradation</keyword>
<keyword evidence="5" id="KW-0560">Oxidoreductase</keyword>
<keyword evidence="6" id="KW-0520">NAD</keyword>